<keyword evidence="1" id="KW-0472">Membrane</keyword>
<keyword evidence="1" id="KW-1133">Transmembrane helix</keyword>
<evidence type="ECO:0000313" key="3">
    <source>
        <dbReference type="Proteomes" id="UP000694392"/>
    </source>
</evidence>
<dbReference type="AlphaFoldDB" id="A0A8D0GF45"/>
<name>A0A8D0GF45_SPHPU</name>
<evidence type="ECO:0000313" key="2">
    <source>
        <dbReference type="Ensembl" id="ENSSPUP00000004360.1"/>
    </source>
</evidence>
<reference evidence="2" key="2">
    <citation type="submission" date="2025-09" db="UniProtKB">
        <authorList>
            <consortium name="Ensembl"/>
        </authorList>
    </citation>
    <scope>IDENTIFICATION</scope>
</reference>
<organism evidence="2 3">
    <name type="scientific">Sphenodon punctatus</name>
    <name type="common">Tuatara</name>
    <name type="synonym">Hatteria punctata</name>
    <dbReference type="NCBI Taxonomy" id="8508"/>
    <lineage>
        <taxon>Eukaryota</taxon>
        <taxon>Metazoa</taxon>
        <taxon>Chordata</taxon>
        <taxon>Craniata</taxon>
        <taxon>Vertebrata</taxon>
        <taxon>Euteleostomi</taxon>
        <taxon>Lepidosauria</taxon>
        <taxon>Sphenodontia</taxon>
        <taxon>Sphenodontidae</taxon>
        <taxon>Sphenodon</taxon>
    </lineage>
</organism>
<keyword evidence="3" id="KW-1185">Reference proteome</keyword>
<dbReference type="Ensembl" id="ENSSPUT00000004638.1">
    <property type="protein sequence ID" value="ENSSPUP00000004360.1"/>
    <property type="gene ID" value="ENSSPUG00000003370.1"/>
</dbReference>
<sequence>MTRELLTLNEGAALSILPVWLWSWWHKRACMLMKEEPGKKFPGNKYPWGD</sequence>
<accession>A0A8D0GF45</accession>
<protein>
    <submittedName>
        <fullName evidence="2">Uncharacterized protein</fullName>
    </submittedName>
</protein>
<evidence type="ECO:0000256" key="1">
    <source>
        <dbReference type="SAM" id="Phobius"/>
    </source>
</evidence>
<dbReference type="Proteomes" id="UP000694392">
    <property type="component" value="Unplaced"/>
</dbReference>
<keyword evidence="1" id="KW-0812">Transmembrane</keyword>
<proteinExistence type="predicted"/>
<feature type="transmembrane region" description="Helical" evidence="1">
    <location>
        <begin position="6"/>
        <end position="25"/>
    </location>
</feature>
<reference evidence="2" key="1">
    <citation type="submission" date="2025-08" db="UniProtKB">
        <authorList>
            <consortium name="Ensembl"/>
        </authorList>
    </citation>
    <scope>IDENTIFICATION</scope>
</reference>